<evidence type="ECO:0000313" key="1">
    <source>
        <dbReference type="EMBL" id="TCD25600.1"/>
    </source>
</evidence>
<dbReference type="InterPro" id="IPR032173">
    <property type="entry name" value="DUF5007"/>
</dbReference>
<keyword evidence="2" id="KW-1185">Reference proteome</keyword>
<dbReference type="OrthoDB" id="737630at2"/>
<gene>
    <name evidence="1" type="ORF">EZ456_15190</name>
</gene>
<sequence>MNNMISKNKSFALFFVAIGVLAIFSCKKLLPSDSDAFNKDAGFKQTTYRPILGRTTLMGDNFNIESSSLPLTFKIVAMRNGDGQTSPELLKPFPVLVWKKAYDGSEKSIQEIENKRTTEQHTLFEVGEHSGEFIMWAEAKSNIVKALPDSGYVFDVEVANNGGRKYFNNLVLQPQRELPYEPNRINPLTGANTGGTITPSTMAGIFGEKSGQPLSSNDVTILFNKIGEGNSLSFKFLDTLLKPIDPAKFKLTNWTKLVHGFNLKMTPTSVKYDVAYPIPLVQIPTPYTNAAGSRARVAFSYDRIGFGGFRVEANLGLDFAIFEKGDWEIVIWFNKDNPRFTND</sequence>
<evidence type="ECO:0000313" key="2">
    <source>
        <dbReference type="Proteomes" id="UP000293925"/>
    </source>
</evidence>
<proteinExistence type="predicted"/>
<dbReference type="PROSITE" id="PS51257">
    <property type="entry name" value="PROKAR_LIPOPROTEIN"/>
    <property type="match status" value="1"/>
</dbReference>
<dbReference type="Pfam" id="PF16398">
    <property type="entry name" value="DUF5007"/>
    <property type="match status" value="1"/>
</dbReference>
<dbReference type="RefSeq" id="WP_131531527.1">
    <property type="nucleotide sequence ID" value="NZ_SJSO01000012.1"/>
</dbReference>
<dbReference type="EMBL" id="SJSO01000012">
    <property type="protein sequence ID" value="TCD25600.1"/>
    <property type="molecule type" value="Genomic_DNA"/>
</dbReference>
<dbReference type="AlphaFoldDB" id="A0A4R0PXK0"/>
<organism evidence="1 2">
    <name type="scientific">Pedobacter psychrodurus</name>
    <dbReference type="NCBI Taxonomy" id="2530456"/>
    <lineage>
        <taxon>Bacteria</taxon>
        <taxon>Pseudomonadati</taxon>
        <taxon>Bacteroidota</taxon>
        <taxon>Sphingobacteriia</taxon>
        <taxon>Sphingobacteriales</taxon>
        <taxon>Sphingobacteriaceae</taxon>
        <taxon>Pedobacter</taxon>
    </lineage>
</organism>
<dbReference type="Proteomes" id="UP000293925">
    <property type="component" value="Unassembled WGS sequence"/>
</dbReference>
<reference evidence="1 2" key="1">
    <citation type="submission" date="2019-02" db="EMBL/GenBank/DDBJ databases">
        <title>Pedobacter sp. RP-3-21 sp. nov., isolated from Arctic soil.</title>
        <authorList>
            <person name="Dahal R.H."/>
        </authorList>
    </citation>
    <scope>NUCLEOTIDE SEQUENCE [LARGE SCALE GENOMIC DNA]</scope>
    <source>
        <strain evidence="1 2">RP-3-21</strain>
    </source>
</reference>
<name>A0A4R0PXK0_9SPHI</name>
<comment type="caution">
    <text evidence="1">The sequence shown here is derived from an EMBL/GenBank/DDBJ whole genome shotgun (WGS) entry which is preliminary data.</text>
</comment>
<accession>A0A4R0PXK0</accession>
<protein>
    <submittedName>
        <fullName evidence="1">DUF5007 domain-containing protein</fullName>
    </submittedName>
</protein>